<feature type="domain" description="Terpene synthase metal-binding" evidence="4">
    <location>
        <begin position="3"/>
        <end position="75"/>
    </location>
</feature>
<protein>
    <recommendedName>
        <fullName evidence="4">Terpene synthase metal-binding domain-containing protein</fullName>
    </recommendedName>
</protein>
<dbReference type="InterPro" id="IPR005630">
    <property type="entry name" value="Terpene_synthase_metal-bd"/>
</dbReference>
<accession>A0A804JX77</accession>
<dbReference type="Gramene" id="Ma07_t18680.1">
    <property type="protein sequence ID" value="Ma07_p18680.1"/>
    <property type="gene ID" value="Ma07_g18680"/>
</dbReference>
<evidence type="ECO:0000313" key="6">
    <source>
        <dbReference type="Proteomes" id="UP000012960"/>
    </source>
</evidence>
<evidence type="ECO:0000256" key="1">
    <source>
        <dbReference type="ARBA" id="ARBA00022723"/>
    </source>
</evidence>
<dbReference type="InParanoid" id="A0A804JX77"/>
<dbReference type="PANTHER" id="PTHR31225:SF93">
    <property type="entry name" value="ALPHA-HUMULENE_(-)-(E)-BETA-CARYOPHYLLENE SYNTHASE"/>
    <property type="match status" value="1"/>
</dbReference>
<dbReference type="FunCoup" id="A0A804JX77">
    <property type="interactions" value="24"/>
</dbReference>
<evidence type="ECO:0000259" key="4">
    <source>
        <dbReference type="Pfam" id="PF03936"/>
    </source>
</evidence>
<dbReference type="OMA" id="QTEHERG"/>
<reference evidence="5" key="1">
    <citation type="submission" date="2021-05" db="UniProtKB">
        <authorList>
            <consortium name="EnsemblPlants"/>
        </authorList>
    </citation>
    <scope>IDENTIFICATION</scope>
    <source>
        <strain evidence="5">subsp. malaccensis</strain>
    </source>
</reference>
<dbReference type="InterPro" id="IPR050148">
    <property type="entry name" value="Terpene_synthase-like"/>
</dbReference>
<dbReference type="GO" id="GO:0010333">
    <property type="term" value="F:terpene synthase activity"/>
    <property type="evidence" value="ECO:0007669"/>
    <property type="project" value="InterPro"/>
</dbReference>
<evidence type="ECO:0000256" key="3">
    <source>
        <dbReference type="ARBA" id="ARBA00023239"/>
    </source>
</evidence>
<name>A0A804JX77_MUSAM</name>
<keyword evidence="6" id="KW-1185">Reference proteome</keyword>
<dbReference type="GO" id="GO:0016114">
    <property type="term" value="P:terpenoid biosynthetic process"/>
    <property type="evidence" value="ECO:0007669"/>
    <property type="project" value="InterPro"/>
</dbReference>
<dbReference type="AlphaFoldDB" id="A0A804JX77"/>
<evidence type="ECO:0000256" key="2">
    <source>
        <dbReference type="ARBA" id="ARBA00022842"/>
    </source>
</evidence>
<dbReference type="InterPro" id="IPR008949">
    <property type="entry name" value="Isoprenoid_synthase_dom_sf"/>
</dbReference>
<dbReference type="Pfam" id="PF03936">
    <property type="entry name" value="Terpene_synth_C"/>
    <property type="match status" value="1"/>
</dbReference>
<proteinExistence type="predicted"/>
<keyword evidence="2" id="KW-0460">Magnesium</keyword>
<organism evidence="5 6">
    <name type="scientific">Musa acuminata subsp. malaccensis</name>
    <name type="common">Wild banana</name>
    <name type="synonym">Musa malaccensis</name>
    <dbReference type="NCBI Taxonomy" id="214687"/>
    <lineage>
        <taxon>Eukaryota</taxon>
        <taxon>Viridiplantae</taxon>
        <taxon>Streptophyta</taxon>
        <taxon>Embryophyta</taxon>
        <taxon>Tracheophyta</taxon>
        <taxon>Spermatophyta</taxon>
        <taxon>Magnoliopsida</taxon>
        <taxon>Liliopsida</taxon>
        <taxon>Zingiberales</taxon>
        <taxon>Musaceae</taxon>
        <taxon>Musa</taxon>
    </lineage>
</organism>
<sequence>MKATKEAFEWVASFPKIVKASALIARIANDFVSHELEQTREHVASTVQCYMKEFGTNVHVACEKLQVLIEDAWKDVNKECLNPTIISMHLLERTLNPLCLFNDIYKDIDGYTNSSTYTRDNISLLLEHPIEI</sequence>
<dbReference type="Gene3D" id="1.10.600.10">
    <property type="entry name" value="Farnesyl Diphosphate Synthase"/>
    <property type="match status" value="1"/>
</dbReference>
<dbReference type="PANTHER" id="PTHR31225">
    <property type="entry name" value="OS04G0344100 PROTEIN-RELATED"/>
    <property type="match status" value="1"/>
</dbReference>
<evidence type="ECO:0000313" key="5">
    <source>
        <dbReference type="EnsemblPlants" id="Ma07_p18680.1"/>
    </source>
</evidence>
<dbReference type="SUPFAM" id="SSF48576">
    <property type="entry name" value="Terpenoid synthases"/>
    <property type="match status" value="1"/>
</dbReference>
<dbReference type="EnsemblPlants" id="Ma07_t18680.1">
    <property type="protein sequence ID" value="Ma07_p18680.1"/>
    <property type="gene ID" value="Ma07_g18680"/>
</dbReference>
<dbReference type="GO" id="GO:0000287">
    <property type="term" value="F:magnesium ion binding"/>
    <property type="evidence" value="ECO:0007669"/>
    <property type="project" value="InterPro"/>
</dbReference>
<keyword evidence="3" id="KW-0456">Lyase</keyword>
<keyword evidence="1" id="KW-0479">Metal-binding</keyword>
<dbReference type="Proteomes" id="UP000012960">
    <property type="component" value="Unplaced"/>
</dbReference>